<dbReference type="GO" id="GO:0008360">
    <property type="term" value="P:regulation of cell shape"/>
    <property type="evidence" value="ECO:0007669"/>
    <property type="project" value="UniProtKB-KW"/>
</dbReference>
<dbReference type="SUPFAM" id="SSF69189">
    <property type="entry name" value="Penicillin-binding protein associated domain"/>
    <property type="match status" value="1"/>
</dbReference>
<evidence type="ECO:0000313" key="17">
    <source>
        <dbReference type="EMBL" id="NVE94025.1"/>
    </source>
</evidence>
<evidence type="ECO:0000256" key="1">
    <source>
        <dbReference type="ARBA" id="ARBA00003217"/>
    </source>
</evidence>
<dbReference type="InterPro" id="IPR015956">
    <property type="entry name" value="Peniciliin-bd_prot_C_sf"/>
</dbReference>
<comment type="similarity">
    <text evidence="3 15">Belongs to the peptidase S11 family.</text>
</comment>
<dbReference type="SMART" id="SM00936">
    <property type="entry name" value="PBP5_C"/>
    <property type="match status" value="1"/>
</dbReference>
<evidence type="ECO:0000256" key="10">
    <source>
        <dbReference type="ARBA" id="ARBA00022984"/>
    </source>
</evidence>
<keyword evidence="8" id="KW-0378">Hydrolase</keyword>
<evidence type="ECO:0000259" key="16">
    <source>
        <dbReference type="SMART" id="SM00936"/>
    </source>
</evidence>
<evidence type="ECO:0000256" key="2">
    <source>
        <dbReference type="ARBA" id="ARBA00004752"/>
    </source>
</evidence>
<dbReference type="InterPro" id="IPR018044">
    <property type="entry name" value="Peptidase_S11"/>
</dbReference>
<accession>A0A850H9W5</accession>
<dbReference type="InterPro" id="IPR012338">
    <property type="entry name" value="Beta-lactam/transpept-like"/>
</dbReference>
<evidence type="ECO:0000256" key="6">
    <source>
        <dbReference type="ARBA" id="ARBA00022670"/>
    </source>
</evidence>
<dbReference type="GO" id="GO:0009252">
    <property type="term" value="P:peptidoglycan biosynthetic process"/>
    <property type="evidence" value="ECO:0007669"/>
    <property type="project" value="UniProtKB-UniPathway"/>
</dbReference>
<dbReference type="GO" id="GO:0009002">
    <property type="term" value="F:serine-type D-Ala-D-Ala carboxypeptidase activity"/>
    <property type="evidence" value="ECO:0007669"/>
    <property type="project" value="UniProtKB-EC"/>
</dbReference>
<dbReference type="PANTHER" id="PTHR21581">
    <property type="entry name" value="D-ALANYL-D-ALANINE CARBOXYPEPTIDASE"/>
    <property type="match status" value="1"/>
</dbReference>
<feature type="active site" description="Acyl-ester intermediate" evidence="13">
    <location>
        <position position="24"/>
    </location>
</feature>
<comment type="caution">
    <text evidence="17">The sequence shown here is derived from an EMBL/GenBank/DDBJ whole genome shotgun (WGS) entry which is preliminary data.</text>
</comment>
<keyword evidence="11" id="KW-0961">Cell wall biogenesis/degradation</keyword>
<feature type="active site" evidence="13">
    <location>
        <position position="87"/>
    </location>
</feature>
<dbReference type="Proteomes" id="UP000546031">
    <property type="component" value="Unassembled WGS sequence"/>
</dbReference>
<evidence type="ECO:0000256" key="14">
    <source>
        <dbReference type="PIRSR" id="PIRSR618044-2"/>
    </source>
</evidence>
<dbReference type="Gene3D" id="3.40.710.10">
    <property type="entry name" value="DD-peptidase/beta-lactamase superfamily"/>
    <property type="match status" value="1"/>
</dbReference>
<organism evidence="17 18">
    <name type="scientific">Altererythrobacter lutimaris</name>
    <dbReference type="NCBI Taxonomy" id="2743979"/>
    <lineage>
        <taxon>Bacteria</taxon>
        <taxon>Pseudomonadati</taxon>
        <taxon>Pseudomonadota</taxon>
        <taxon>Alphaproteobacteria</taxon>
        <taxon>Sphingomonadales</taxon>
        <taxon>Erythrobacteraceae</taxon>
        <taxon>Altererythrobacter</taxon>
    </lineage>
</organism>
<keyword evidence="6" id="KW-0645">Protease</keyword>
<comment type="catalytic activity">
    <reaction evidence="12">
        <text>Preferential cleavage: (Ac)2-L-Lys-D-Ala-|-D-Ala. Also transpeptidation of peptidyl-alanyl moieties that are N-acyl substituents of D-alanine.</text>
        <dbReference type="EC" id="3.4.16.4"/>
    </reaction>
</comment>
<evidence type="ECO:0000256" key="4">
    <source>
        <dbReference type="ARBA" id="ARBA00012448"/>
    </source>
</evidence>
<sequence>MMIDMTSSQVLYERQVDRRFVPASITKVMTAYTAFELIKAGELNTNAVYTVRPDTFSKWRRRGSTMFLGLDSKPTVNQLLHGITTVSANDGSVVLAEGAAGSVEAWTDLMNASAQEIGMRNSHFANPNGWMDDGKTFVTARDLGRLAQAMIGRHPELYSTYFGKREYSFNGITQSNHDPLSGTVQGADGIKTGFTYEAGFGFLGTARRQGRRLVMVVGGANSQRIRRDASRDFMEWGFSAFDNRYLFNAGDSVGTARVQNGDAFHVDLVAAGPVRVSVPKAYDGNLDMHIEYEGPLRAPIRTEERVATLIISGERVPEARIPLYAAKPVSTAGPLDRVLNAVLSFFV</sequence>
<evidence type="ECO:0000256" key="7">
    <source>
        <dbReference type="ARBA" id="ARBA00022729"/>
    </source>
</evidence>
<keyword evidence="10" id="KW-0573">Peptidoglycan synthesis</keyword>
<dbReference type="InterPro" id="IPR037167">
    <property type="entry name" value="Peptidase_S11_C_sf"/>
</dbReference>
<name>A0A850H9W5_9SPHN</name>
<comment type="pathway">
    <text evidence="2">Cell wall biogenesis; peptidoglycan biosynthesis.</text>
</comment>
<dbReference type="Pfam" id="PF07943">
    <property type="entry name" value="PBP5_C"/>
    <property type="match status" value="1"/>
</dbReference>
<keyword evidence="7" id="KW-0732">Signal</keyword>
<keyword evidence="9" id="KW-0133">Cell shape</keyword>
<dbReference type="PANTHER" id="PTHR21581:SF6">
    <property type="entry name" value="TRAFFICKING PROTEIN PARTICLE COMPLEX SUBUNIT 12"/>
    <property type="match status" value="1"/>
</dbReference>
<keyword evidence="5 17" id="KW-0121">Carboxypeptidase</keyword>
<dbReference type="GO" id="GO:0071555">
    <property type="term" value="P:cell wall organization"/>
    <property type="evidence" value="ECO:0007669"/>
    <property type="project" value="UniProtKB-KW"/>
</dbReference>
<dbReference type="AlphaFoldDB" id="A0A850H9W5"/>
<evidence type="ECO:0000256" key="13">
    <source>
        <dbReference type="PIRSR" id="PIRSR618044-1"/>
    </source>
</evidence>
<feature type="active site" description="Proton acceptor" evidence="13">
    <location>
        <position position="27"/>
    </location>
</feature>
<evidence type="ECO:0000313" key="18">
    <source>
        <dbReference type="Proteomes" id="UP000546031"/>
    </source>
</evidence>
<evidence type="ECO:0000256" key="12">
    <source>
        <dbReference type="ARBA" id="ARBA00034000"/>
    </source>
</evidence>
<dbReference type="SUPFAM" id="SSF56601">
    <property type="entry name" value="beta-lactamase/transpeptidase-like"/>
    <property type="match status" value="1"/>
</dbReference>
<dbReference type="EMBL" id="JABWTA010000001">
    <property type="protein sequence ID" value="NVE94025.1"/>
    <property type="molecule type" value="Genomic_DNA"/>
</dbReference>
<evidence type="ECO:0000256" key="11">
    <source>
        <dbReference type="ARBA" id="ARBA00023316"/>
    </source>
</evidence>
<proteinExistence type="inferred from homology"/>
<feature type="binding site" evidence="14">
    <location>
        <position position="191"/>
    </location>
    <ligand>
        <name>substrate</name>
    </ligand>
</feature>
<dbReference type="Pfam" id="PF00768">
    <property type="entry name" value="Peptidase_S11"/>
    <property type="match status" value="1"/>
</dbReference>
<keyword evidence="18" id="KW-1185">Reference proteome</keyword>
<evidence type="ECO:0000256" key="15">
    <source>
        <dbReference type="RuleBase" id="RU004016"/>
    </source>
</evidence>
<dbReference type="UniPathway" id="UPA00219"/>
<dbReference type="PRINTS" id="PR00725">
    <property type="entry name" value="DADACBPTASE1"/>
</dbReference>
<evidence type="ECO:0000256" key="9">
    <source>
        <dbReference type="ARBA" id="ARBA00022960"/>
    </source>
</evidence>
<dbReference type="Gene3D" id="2.60.410.10">
    <property type="entry name" value="D-Ala-D-Ala carboxypeptidase, C-terminal domain"/>
    <property type="match status" value="1"/>
</dbReference>
<comment type="function">
    <text evidence="1">Removes C-terminal D-alanyl residues from sugar-peptide cell wall precursors.</text>
</comment>
<protein>
    <recommendedName>
        <fullName evidence="4">serine-type D-Ala-D-Ala carboxypeptidase</fullName>
        <ecNumber evidence="4">3.4.16.4</ecNumber>
    </recommendedName>
</protein>
<gene>
    <name evidence="17" type="ORF">HUO12_03840</name>
</gene>
<dbReference type="InterPro" id="IPR001967">
    <property type="entry name" value="Peptidase_S11_N"/>
</dbReference>
<dbReference type="GO" id="GO:0006508">
    <property type="term" value="P:proteolysis"/>
    <property type="evidence" value="ECO:0007669"/>
    <property type="project" value="UniProtKB-KW"/>
</dbReference>
<dbReference type="InterPro" id="IPR012907">
    <property type="entry name" value="Peptidase_S11_C"/>
</dbReference>
<feature type="domain" description="Peptidase S11 D-Ala-D-Ala carboxypeptidase A C-terminal" evidence="16">
    <location>
        <begin position="241"/>
        <end position="331"/>
    </location>
</feature>
<evidence type="ECO:0000256" key="3">
    <source>
        <dbReference type="ARBA" id="ARBA00007164"/>
    </source>
</evidence>
<dbReference type="EC" id="3.4.16.4" evidence="4"/>
<evidence type="ECO:0000256" key="5">
    <source>
        <dbReference type="ARBA" id="ARBA00022645"/>
    </source>
</evidence>
<evidence type="ECO:0000256" key="8">
    <source>
        <dbReference type="ARBA" id="ARBA00022801"/>
    </source>
</evidence>
<reference evidence="17 18" key="1">
    <citation type="submission" date="2020-06" db="EMBL/GenBank/DDBJ databases">
        <title>Altererythrobacter lutimaris sp. nov., a marine bacterium isolated from a tidal flat.</title>
        <authorList>
            <person name="Kim D."/>
            <person name="Yoo Y."/>
            <person name="Kim J.-J."/>
        </authorList>
    </citation>
    <scope>NUCLEOTIDE SEQUENCE [LARGE SCALE GENOMIC DNA]</scope>
    <source>
        <strain evidence="17 18">JGD-16</strain>
    </source>
</reference>